<reference evidence="2" key="1">
    <citation type="submission" date="2022-08" db="EMBL/GenBank/DDBJ databases">
        <authorList>
            <person name="Deng Y."/>
            <person name="Han X.-F."/>
            <person name="Zhang Y.-Q."/>
        </authorList>
    </citation>
    <scope>NUCLEOTIDE SEQUENCE</scope>
    <source>
        <strain evidence="2">CPCC 203386</strain>
    </source>
</reference>
<gene>
    <name evidence="2" type="ORF">N1032_24620</name>
</gene>
<protein>
    <submittedName>
        <fullName evidence="2">Uncharacterized protein</fullName>
    </submittedName>
</protein>
<comment type="caution">
    <text evidence="2">The sequence shown here is derived from an EMBL/GenBank/DDBJ whole genome shotgun (WGS) entry which is preliminary data.</text>
</comment>
<evidence type="ECO:0000313" key="3">
    <source>
        <dbReference type="Proteomes" id="UP001165586"/>
    </source>
</evidence>
<dbReference type="Proteomes" id="UP001165586">
    <property type="component" value="Unassembled WGS sequence"/>
</dbReference>
<evidence type="ECO:0000313" key="2">
    <source>
        <dbReference type="EMBL" id="MCS5736919.1"/>
    </source>
</evidence>
<accession>A0ABT2HAF9</accession>
<organism evidence="2 3">
    <name type="scientific">Herbiconiux daphne</name>
    <dbReference type="NCBI Taxonomy" id="2970914"/>
    <lineage>
        <taxon>Bacteria</taxon>
        <taxon>Bacillati</taxon>
        <taxon>Actinomycetota</taxon>
        <taxon>Actinomycetes</taxon>
        <taxon>Micrococcales</taxon>
        <taxon>Microbacteriaceae</taxon>
        <taxon>Herbiconiux</taxon>
    </lineage>
</organism>
<name>A0ABT2HAF9_9MICO</name>
<feature type="region of interest" description="Disordered" evidence="1">
    <location>
        <begin position="47"/>
        <end position="67"/>
    </location>
</feature>
<dbReference type="RefSeq" id="WP_259543148.1">
    <property type="nucleotide sequence ID" value="NZ_JANLCJ010000276.1"/>
</dbReference>
<evidence type="ECO:0000256" key="1">
    <source>
        <dbReference type="SAM" id="MobiDB-lite"/>
    </source>
</evidence>
<keyword evidence="3" id="KW-1185">Reference proteome</keyword>
<sequence>MNYTLSLSRLLAIIDNDGFDATRSERKRMAIEIVELRDRFKNTKWDGVTGGAGHGDNDVGLNPLTQR</sequence>
<proteinExistence type="predicted"/>
<dbReference type="EMBL" id="JANLCJ010000276">
    <property type="protein sequence ID" value="MCS5736919.1"/>
    <property type="molecule type" value="Genomic_DNA"/>
</dbReference>